<dbReference type="PANTHER" id="PTHR43441:SF10">
    <property type="entry name" value="ACETYLTRANSFERASE"/>
    <property type="match status" value="1"/>
</dbReference>
<dbReference type="GO" id="GO:1990189">
    <property type="term" value="F:protein N-terminal-serine acetyltransferase activity"/>
    <property type="evidence" value="ECO:0007669"/>
    <property type="project" value="TreeGrafter"/>
</dbReference>
<dbReference type="PANTHER" id="PTHR43441">
    <property type="entry name" value="RIBOSOMAL-PROTEIN-SERINE ACETYLTRANSFERASE"/>
    <property type="match status" value="1"/>
</dbReference>
<dbReference type="Proteomes" id="UP000181917">
    <property type="component" value="Unassembled WGS sequence"/>
</dbReference>
<sequence>MNGRIALMKLHLPLAWPAAPPSHAGVVLRPFRDSDAHLAAELTQDPYIRLISTIPVRPTAEEAMEWILHQNGRFTEGMGYSFAIADAATDRALGQIGMWLKAVETGRATAGYLVAPPARGRGVGAAALCALTAFAWTLPVLHRVELYIEPWNTGSIRTAEAAGYQREGLLRSHQSIGGERRDMLLYAAIRP</sequence>
<reference evidence="2 3" key="1">
    <citation type="submission" date="2016-10" db="EMBL/GenBank/DDBJ databases">
        <authorList>
            <person name="de Groot N.N."/>
        </authorList>
    </citation>
    <scope>NUCLEOTIDE SEQUENCE [LARGE SCALE GENOMIC DNA]</scope>
    <source>
        <strain evidence="2 3">DSM 20117</strain>
    </source>
</reference>
<name>A0A1H1AX74_9MICC</name>
<keyword evidence="2" id="KW-0808">Transferase</keyword>
<evidence type="ECO:0000259" key="1">
    <source>
        <dbReference type="PROSITE" id="PS51186"/>
    </source>
</evidence>
<dbReference type="PROSITE" id="PS51186">
    <property type="entry name" value="GNAT"/>
    <property type="match status" value="1"/>
</dbReference>
<dbReference type="STRING" id="37928.SAMN04489742_1131"/>
<feature type="domain" description="N-acetyltransferase" evidence="1">
    <location>
        <begin position="26"/>
        <end position="188"/>
    </location>
</feature>
<dbReference type="EMBL" id="FNKH01000002">
    <property type="protein sequence ID" value="SDQ44287.1"/>
    <property type="molecule type" value="Genomic_DNA"/>
</dbReference>
<dbReference type="Pfam" id="PF13302">
    <property type="entry name" value="Acetyltransf_3"/>
    <property type="match status" value="1"/>
</dbReference>
<dbReference type="SUPFAM" id="SSF55729">
    <property type="entry name" value="Acyl-CoA N-acyltransferases (Nat)"/>
    <property type="match status" value="1"/>
</dbReference>
<keyword evidence="3" id="KW-1185">Reference proteome</keyword>
<dbReference type="InterPro" id="IPR000182">
    <property type="entry name" value="GNAT_dom"/>
</dbReference>
<organism evidence="2 3">
    <name type="scientific">Crystallibacter crystallopoietes</name>
    <dbReference type="NCBI Taxonomy" id="37928"/>
    <lineage>
        <taxon>Bacteria</taxon>
        <taxon>Bacillati</taxon>
        <taxon>Actinomycetota</taxon>
        <taxon>Actinomycetes</taxon>
        <taxon>Micrococcales</taxon>
        <taxon>Micrococcaceae</taxon>
        <taxon>Crystallibacter</taxon>
    </lineage>
</organism>
<dbReference type="InterPro" id="IPR016181">
    <property type="entry name" value="Acyl_CoA_acyltransferase"/>
</dbReference>
<dbReference type="Gene3D" id="3.40.630.30">
    <property type="match status" value="1"/>
</dbReference>
<dbReference type="GO" id="GO:0008999">
    <property type="term" value="F:protein-N-terminal-alanine acetyltransferase activity"/>
    <property type="evidence" value="ECO:0007669"/>
    <property type="project" value="TreeGrafter"/>
</dbReference>
<dbReference type="AlphaFoldDB" id="A0A1H1AX74"/>
<proteinExistence type="predicted"/>
<accession>A0A1H1AX74</accession>
<dbReference type="InterPro" id="IPR051908">
    <property type="entry name" value="Ribosomal_N-acetyltransferase"/>
</dbReference>
<evidence type="ECO:0000313" key="3">
    <source>
        <dbReference type="Proteomes" id="UP000181917"/>
    </source>
</evidence>
<gene>
    <name evidence="2" type="ORF">SAMN04489742_1131</name>
</gene>
<protein>
    <submittedName>
        <fullName evidence="2">Protein N-acetyltransferase, RimJ/RimL family</fullName>
    </submittedName>
</protein>
<dbReference type="GO" id="GO:0005737">
    <property type="term" value="C:cytoplasm"/>
    <property type="evidence" value="ECO:0007669"/>
    <property type="project" value="TreeGrafter"/>
</dbReference>
<evidence type="ECO:0000313" key="2">
    <source>
        <dbReference type="EMBL" id="SDQ44287.1"/>
    </source>
</evidence>